<evidence type="ECO:0000313" key="2">
    <source>
        <dbReference type="Proteomes" id="UP001232001"/>
    </source>
</evidence>
<protein>
    <submittedName>
        <fullName evidence="1">Uncharacterized protein</fullName>
    </submittedName>
</protein>
<proteinExistence type="predicted"/>
<gene>
    <name evidence="1" type="ORF">P8625_11290</name>
</gene>
<accession>A0ABY8L386</accession>
<reference evidence="1 2" key="1">
    <citation type="submission" date="2023-04" db="EMBL/GenBank/DDBJ databases">
        <title>Tenacibaculum tangerinum sp. nov., isolated from sea tidal flat of South Korea.</title>
        <authorList>
            <person name="Lee S.H."/>
            <person name="Kim J.-J."/>
        </authorList>
    </citation>
    <scope>NUCLEOTIDE SEQUENCE [LARGE SCALE GENOMIC DNA]</scope>
    <source>
        <strain evidence="1 2">GRR-S3-23</strain>
    </source>
</reference>
<dbReference type="EMBL" id="CP122539">
    <property type="protein sequence ID" value="WGH74668.1"/>
    <property type="molecule type" value="Genomic_DNA"/>
</dbReference>
<dbReference type="Proteomes" id="UP001232001">
    <property type="component" value="Chromosome"/>
</dbReference>
<evidence type="ECO:0000313" key="1">
    <source>
        <dbReference type="EMBL" id="WGH74668.1"/>
    </source>
</evidence>
<keyword evidence="2" id="KW-1185">Reference proteome</keyword>
<sequence length="77" mass="8837">MKQSIEALRYMEMTKVEQLNVMAKGGGVVGKHDTDGEENCKKLQPFNSGEYSKEKLRNWLEQCIDIDLPLHLPVVKF</sequence>
<name>A0ABY8L386_9FLAO</name>
<dbReference type="RefSeq" id="WP_279650563.1">
    <property type="nucleotide sequence ID" value="NZ_CP122539.1"/>
</dbReference>
<organism evidence="1 2">
    <name type="scientific">Tenacibaculum tangerinum</name>
    <dbReference type="NCBI Taxonomy" id="3038772"/>
    <lineage>
        <taxon>Bacteria</taxon>
        <taxon>Pseudomonadati</taxon>
        <taxon>Bacteroidota</taxon>
        <taxon>Flavobacteriia</taxon>
        <taxon>Flavobacteriales</taxon>
        <taxon>Flavobacteriaceae</taxon>
        <taxon>Tenacibaculum</taxon>
    </lineage>
</organism>